<evidence type="ECO:0000256" key="4">
    <source>
        <dbReference type="ARBA" id="ARBA00022692"/>
    </source>
</evidence>
<evidence type="ECO:0000256" key="1">
    <source>
        <dbReference type="ARBA" id="ARBA00004651"/>
    </source>
</evidence>
<keyword evidence="5 7" id="KW-1133">Transmembrane helix</keyword>
<keyword evidence="4 7" id="KW-0812">Transmembrane</keyword>
<dbReference type="GO" id="GO:0005886">
    <property type="term" value="C:plasma membrane"/>
    <property type="evidence" value="ECO:0007669"/>
    <property type="project" value="UniProtKB-SubCell"/>
</dbReference>
<dbReference type="Proteomes" id="UP000176191">
    <property type="component" value="Unassembled WGS sequence"/>
</dbReference>
<comment type="caution">
    <text evidence="10">The sequence shown here is derived from an EMBL/GenBank/DDBJ whole genome shotgun (WGS) entry which is preliminary data.</text>
</comment>
<dbReference type="GO" id="GO:0006465">
    <property type="term" value="P:signal peptide processing"/>
    <property type="evidence" value="ECO:0007669"/>
    <property type="project" value="TreeGrafter"/>
</dbReference>
<comment type="similarity">
    <text evidence="2">Belongs to the peptidase A24 family.</text>
</comment>
<feature type="transmembrane region" description="Helical" evidence="7">
    <location>
        <begin position="42"/>
        <end position="59"/>
    </location>
</feature>
<feature type="domain" description="Prepilin type IV endopeptidase peptidase" evidence="8">
    <location>
        <begin position="113"/>
        <end position="223"/>
    </location>
</feature>
<dbReference type="AlphaFoldDB" id="A0A1F5F2M5"/>
<evidence type="ECO:0000313" key="10">
    <source>
        <dbReference type="EMBL" id="OGD73927.1"/>
    </source>
</evidence>
<sequence>MGLLILTFFFGAAVGSFVNVLVERSIAGKDWIKGRSKCDHCGKTLAWYDMIPLLSYLFYQGKSRCCHKRLSWRHPLVELLFGTLFVWWLLVGFMFFRLAVTPLLVIQPLFWLITGVVLLIVAVADAYGGVILMPLVKIGVVSVVGYRIILWLFGQYQLVDGGLALLAGLGYAGFLAGLRYLTKGRGMGEGDPYLAFLLGVLVGWPRTLVAALLAFVVGAIVGIILIGLGKKKMGSTIPFGPFMVLGATLALWWGEAIIRFLLG</sequence>
<feature type="transmembrane region" description="Helical" evidence="7">
    <location>
        <begin position="238"/>
        <end position="262"/>
    </location>
</feature>
<dbReference type="Pfam" id="PF06750">
    <property type="entry name" value="A24_N_bact"/>
    <property type="match status" value="1"/>
</dbReference>
<reference evidence="10 11" key="1">
    <citation type="journal article" date="2016" name="Nat. Commun.">
        <title>Thousands of microbial genomes shed light on interconnected biogeochemical processes in an aquifer system.</title>
        <authorList>
            <person name="Anantharaman K."/>
            <person name="Brown C.T."/>
            <person name="Hug L.A."/>
            <person name="Sharon I."/>
            <person name="Castelle C.J."/>
            <person name="Probst A.J."/>
            <person name="Thomas B.C."/>
            <person name="Singh A."/>
            <person name="Wilkins M.J."/>
            <person name="Karaoz U."/>
            <person name="Brodie E.L."/>
            <person name="Williams K.H."/>
            <person name="Hubbard S.S."/>
            <person name="Banfield J.F."/>
        </authorList>
    </citation>
    <scope>NUCLEOTIDE SEQUENCE [LARGE SCALE GENOMIC DNA]</scope>
</reference>
<dbReference type="PANTHER" id="PTHR30487">
    <property type="entry name" value="TYPE 4 PREPILIN-LIKE PROTEINS LEADER PEPTIDE-PROCESSING ENZYME"/>
    <property type="match status" value="1"/>
</dbReference>
<accession>A0A1F5F2M5</accession>
<proteinExistence type="inferred from homology"/>
<dbReference type="InterPro" id="IPR050882">
    <property type="entry name" value="Prepilin_peptidase/N-MTase"/>
</dbReference>
<keyword evidence="6 7" id="KW-0472">Membrane</keyword>
<evidence type="ECO:0000256" key="2">
    <source>
        <dbReference type="ARBA" id="ARBA00005801"/>
    </source>
</evidence>
<organism evidence="10 11">
    <name type="scientific">Candidatus Collierbacteria bacterium RIFOXYA2_FULL_46_10</name>
    <dbReference type="NCBI Taxonomy" id="1817726"/>
    <lineage>
        <taxon>Bacteria</taxon>
        <taxon>Candidatus Collieribacteriota</taxon>
    </lineage>
</organism>
<protein>
    <submittedName>
        <fullName evidence="10">Uncharacterized protein</fullName>
    </submittedName>
</protein>
<evidence type="ECO:0000259" key="8">
    <source>
        <dbReference type="Pfam" id="PF01478"/>
    </source>
</evidence>
<dbReference type="Pfam" id="PF01478">
    <property type="entry name" value="Peptidase_A24"/>
    <property type="match status" value="1"/>
</dbReference>
<evidence type="ECO:0000256" key="7">
    <source>
        <dbReference type="SAM" id="Phobius"/>
    </source>
</evidence>
<evidence type="ECO:0000256" key="3">
    <source>
        <dbReference type="ARBA" id="ARBA00022475"/>
    </source>
</evidence>
<dbReference type="GO" id="GO:0004190">
    <property type="term" value="F:aspartic-type endopeptidase activity"/>
    <property type="evidence" value="ECO:0007669"/>
    <property type="project" value="InterPro"/>
</dbReference>
<name>A0A1F5F2M5_9BACT</name>
<evidence type="ECO:0000256" key="5">
    <source>
        <dbReference type="ARBA" id="ARBA00022989"/>
    </source>
</evidence>
<feature type="transmembrane region" description="Helical" evidence="7">
    <location>
        <begin position="79"/>
        <end position="99"/>
    </location>
</feature>
<comment type="subcellular location">
    <subcellularLocation>
        <location evidence="1">Cell membrane</location>
        <topology evidence="1">Multi-pass membrane protein</topology>
    </subcellularLocation>
</comment>
<feature type="transmembrane region" description="Helical" evidence="7">
    <location>
        <begin position="105"/>
        <end position="123"/>
    </location>
</feature>
<dbReference type="InterPro" id="IPR010627">
    <property type="entry name" value="Prepilin_pept_A24_N"/>
</dbReference>
<evidence type="ECO:0000256" key="6">
    <source>
        <dbReference type="ARBA" id="ARBA00023136"/>
    </source>
</evidence>
<dbReference type="EMBL" id="MFAK01000044">
    <property type="protein sequence ID" value="OGD73927.1"/>
    <property type="molecule type" value="Genomic_DNA"/>
</dbReference>
<keyword evidence="3" id="KW-1003">Cell membrane</keyword>
<evidence type="ECO:0000259" key="9">
    <source>
        <dbReference type="Pfam" id="PF06750"/>
    </source>
</evidence>
<feature type="transmembrane region" description="Helical" evidence="7">
    <location>
        <begin position="135"/>
        <end position="156"/>
    </location>
</feature>
<feature type="domain" description="Prepilin peptidase A24 N-terminal" evidence="9">
    <location>
        <begin position="10"/>
        <end position="88"/>
    </location>
</feature>
<gene>
    <name evidence="10" type="ORF">A2228_01515</name>
</gene>
<dbReference type="InterPro" id="IPR000045">
    <property type="entry name" value="Prepilin_IV_endopep_pep"/>
</dbReference>
<feature type="transmembrane region" description="Helical" evidence="7">
    <location>
        <begin position="193"/>
        <end position="226"/>
    </location>
</feature>
<feature type="transmembrane region" description="Helical" evidence="7">
    <location>
        <begin position="162"/>
        <end position="181"/>
    </location>
</feature>
<evidence type="ECO:0000313" key="11">
    <source>
        <dbReference type="Proteomes" id="UP000176191"/>
    </source>
</evidence>
<dbReference type="PANTHER" id="PTHR30487:SF0">
    <property type="entry name" value="PREPILIN LEADER PEPTIDASE_N-METHYLTRANSFERASE-RELATED"/>
    <property type="match status" value="1"/>
</dbReference>